<evidence type="ECO:0000256" key="6">
    <source>
        <dbReference type="ARBA" id="ARBA00022989"/>
    </source>
</evidence>
<keyword evidence="4" id="KW-0732">Signal</keyword>
<comment type="similarity">
    <text evidence="9">Belongs to the tomoregulin family.</text>
</comment>
<dbReference type="Gene3D" id="3.30.60.30">
    <property type="match status" value="2"/>
</dbReference>
<feature type="domain" description="Kazal-like" evidence="14">
    <location>
        <begin position="105"/>
        <end position="152"/>
    </location>
</feature>
<evidence type="ECO:0000256" key="12">
    <source>
        <dbReference type="SAM" id="Phobius"/>
    </source>
</evidence>
<dbReference type="FunFam" id="3.30.60.30:FF:000002">
    <property type="entry name" value="tomoregulin-2 isoform X1"/>
    <property type="match status" value="2"/>
</dbReference>
<evidence type="ECO:0000259" key="14">
    <source>
        <dbReference type="PROSITE" id="PS51465"/>
    </source>
</evidence>
<evidence type="ECO:0000256" key="1">
    <source>
        <dbReference type="ARBA" id="ARBA00004479"/>
    </source>
</evidence>
<keyword evidence="8 10" id="KW-1015">Disulfide bond</keyword>
<dbReference type="RefSeq" id="XP_038852864.1">
    <property type="nucleotide sequence ID" value="XM_038996936.1"/>
</dbReference>
<proteinExistence type="inferred from homology"/>
<feature type="transmembrane region" description="Helical" evidence="12">
    <location>
        <begin position="331"/>
        <end position="356"/>
    </location>
</feature>
<dbReference type="GeneID" id="120050351"/>
<organism evidence="15 16">
    <name type="scientific">Salvelinus namaycush</name>
    <name type="common">Lake trout</name>
    <name type="synonym">Salmo namaycush</name>
    <dbReference type="NCBI Taxonomy" id="8040"/>
    <lineage>
        <taxon>Eukaryota</taxon>
        <taxon>Metazoa</taxon>
        <taxon>Chordata</taxon>
        <taxon>Craniata</taxon>
        <taxon>Vertebrata</taxon>
        <taxon>Euteleostomi</taxon>
        <taxon>Actinopterygii</taxon>
        <taxon>Neopterygii</taxon>
        <taxon>Teleostei</taxon>
        <taxon>Protacanthopterygii</taxon>
        <taxon>Salmoniformes</taxon>
        <taxon>Salmonidae</taxon>
        <taxon>Salmoninae</taxon>
        <taxon>Salvelinus</taxon>
    </lineage>
</organism>
<dbReference type="PANTHER" id="PTHR21632">
    <property type="entry name" value="REGULATORY PROTEIN ZESTE"/>
    <property type="match status" value="1"/>
</dbReference>
<evidence type="ECO:0000256" key="11">
    <source>
        <dbReference type="SAM" id="MobiDB-lite"/>
    </source>
</evidence>
<reference evidence="16" key="1">
    <citation type="submission" date="2025-08" db="UniProtKB">
        <authorList>
            <consortium name="RefSeq"/>
        </authorList>
    </citation>
    <scope>IDENTIFICATION</scope>
    <source>
        <tissue evidence="16">White muscle</tissue>
    </source>
</reference>
<dbReference type="PROSITE" id="PS51465">
    <property type="entry name" value="KAZAL_2"/>
    <property type="match status" value="2"/>
</dbReference>
<dbReference type="SUPFAM" id="SSF100895">
    <property type="entry name" value="Kazal-type serine protease inhibitors"/>
    <property type="match status" value="2"/>
</dbReference>
<evidence type="ECO:0000313" key="15">
    <source>
        <dbReference type="Proteomes" id="UP000808372"/>
    </source>
</evidence>
<dbReference type="SMART" id="SM00280">
    <property type="entry name" value="KAZAL"/>
    <property type="match status" value="2"/>
</dbReference>
<dbReference type="PANTHER" id="PTHR21632:SF3">
    <property type="entry name" value="TOMOREGULIN-1"/>
    <property type="match status" value="1"/>
</dbReference>
<evidence type="ECO:0000256" key="3">
    <source>
        <dbReference type="ARBA" id="ARBA00022692"/>
    </source>
</evidence>
<dbReference type="PROSITE" id="PS00022">
    <property type="entry name" value="EGF_1"/>
    <property type="match status" value="1"/>
</dbReference>
<keyword evidence="2 10" id="KW-0245">EGF-like domain</keyword>
<evidence type="ECO:0000256" key="2">
    <source>
        <dbReference type="ARBA" id="ARBA00022536"/>
    </source>
</evidence>
<dbReference type="InterPro" id="IPR002350">
    <property type="entry name" value="Kazal_dom"/>
</dbReference>
<evidence type="ECO:0000313" key="16">
    <source>
        <dbReference type="RefSeq" id="XP_038852864.1"/>
    </source>
</evidence>
<dbReference type="GO" id="GO:0006950">
    <property type="term" value="P:response to stress"/>
    <property type="evidence" value="ECO:0007669"/>
    <property type="project" value="UniProtKB-ARBA"/>
</dbReference>
<dbReference type="SUPFAM" id="SSF57196">
    <property type="entry name" value="EGF/Laminin"/>
    <property type="match status" value="1"/>
</dbReference>
<keyword evidence="5" id="KW-0677">Repeat</keyword>
<dbReference type="AlphaFoldDB" id="A0A8U0UGJ3"/>
<dbReference type="PROSITE" id="PS50026">
    <property type="entry name" value="EGF_3"/>
    <property type="match status" value="1"/>
</dbReference>
<evidence type="ECO:0000256" key="10">
    <source>
        <dbReference type="PROSITE-ProRule" id="PRU00076"/>
    </source>
</evidence>
<protein>
    <submittedName>
        <fullName evidence="16">Tomoregulin-1-like</fullName>
    </submittedName>
</protein>
<keyword evidence="7 12" id="KW-0472">Membrane</keyword>
<dbReference type="OrthoDB" id="328123at2759"/>
<keyword evidence="6 12" id="KW-1133">Transmembrane helix</keyword>
<accession>A0A8U0UGJ3</accession>
<dbReference type="GO" id="GO:0005886">
    <property type="term" value="C:plasma membrane"/>
    <property type="evidence" value="ECO:0007669"/>
    <property type="project" value="TreeGrafter"/>
</dbReference>
<feature type="domain" description="EGF-like" evidence="13">
    <location>
        <begin position="284"/>
        <end position="314"/>
    </location>
</feature>
<keyword evidence="15" id="KW-1185">Reference proteome</keyword>
<dbReference type="CDD" id="cd00104">
    <property type="entry name" value="KAZAL_FS"/>
    <property type="match status" value="2"/>
</dbReference>
<evidence type="ECO:0000256" key="5">
    <source>
        <dbReference type="ARBA" id="ARBA00022737"/>
    </source>
</evidence>
<dbReference type="Gene3D" id="2.10.25.10">
    <property type="entry name" value="Laminin"/>
    <property type="match status" value="1"/>
</dbReference>
<dbReference type="Proteomes" id="UP000808372">
    <property type="component" value="Chromosome 7"/>
</dbReference>
<evidence type="ECO:0000256" key="4">
    <source>
        <dbReference type="ARBA" id="ARBA00022729"/>
    </source>
</evidence>
<dbReference type="KEGG" id="snh:120050351"/>
<dbReference type="InterPro" id="IPR036058">
    <property type="entry name" value="Kazal_dom_sf"/>
</dbReference>
<evidence type="ECO:0000256" key="9">
    <source>
        <dbReference type="ARBA" id="ARBA00038484"/>
    </source>
</evidence>
<name>A0A8U0UGJ3_SALNM</name>
<dbReference type="InterPro" id="IPR000742">
    <property type="entry name" value="EGF"/>
</dbReference>
<dbReference type="Pfam" id="PF07648">
    <property type="entry name" value="Kazal_2"/>
    <property type="match status" value="2"/>
</dbReference>
<gene>
    <name evidence="16" type="primary">LOC120050351</name>
</gene>
<dbReference type="PROSITE" id="PS01186">
    <property type="entry name" value="EGF_2"/>
    <property type="match status" value="1"/>
</dbReference>
<feature type="region of interest" description="Disordered" evidence="11">
    <location>
        <begin position="365"/>
        <end position="384"/>
    </location>
</feature>
<comment type="subcellular location">
    <subcellularLocation>
        <location evidence="1">Membrane</location>
        <topology evidence="1">Single-pass type I membrane protein</topology>
    </subcellularLocation>
</comment>
<evidence type="ECO:0000256" key="8">
    <source>
        <dbReference type="ARBA" id="ARBA00023157"/>
    </source>
</evidence>
<feature type="disulfide bond" evidence="10">
    <location>
        <begin position="304"/>
        <end position="313"/>
    </location>
</feature>
<feature type="domain" description="Kazal-like" evidence="14">
    <location>
        <begin position="196"/>
        <end position="244"/>
    </location>
</feature>
<keyword evidence="3 12" id="KW-0812">Transmembrane</keyword>
<comment type="caution">
    <text evidence="10">Lacks conserved residue(s) required for the propagation of feature annotation.</text>
</comment>
<evidence type="ECO:0000259" key="13">
    <source>
        <dbReference type="PROSITE" id="PS50026"/>
    </source>
</evidence>
<sequence>MKKGICCDLEKIRCPLSILSIMSIGYPLSSHGPSAGRFFSLLCLLAVSTLPGAQASYPESSECISGKGKDCLDLSEKKSDLRVCDAASCRYGGTCQENGADLKCVCQFHCSKKYIPVCGSNGDTYQNECFLRRAACKQQKSISQVSDVACYTDGSSGSGDGDDEGSGTGRGKKPTKCVNCKFGAECDVDSEDILCMCNIDCSGHNDNPVCGTDGKSYITPCHVREASCLKQVKIDVKHLGRCPEKGKKKNEDDGSNSKTDLFDTVDIGEDSAYGGIPTLCTEDYANFCEHGQCEMKYSIPTCRCDSGYTGQQCDEIQDFNILYVVPSGQKLHYVLIAAVIGAVQIAIIVAVVMCFTRRCPKTQRGRRQQQHLGHFPSGTSSRMM</sequence>
<evidence type="ECO:0000256" key="7">
    <source>
        <dbReference type="ARBA" id="ARBA00023136"/>
    </source>
</evidence>